<proteinExistence type="predicted"/>
<comment type="caution">
    <text evidence="2">The sequence shown here is derived from an EMBL/GenBank/DDBJ whole genome shotgun (WGS) entry which is preliminary data.</text>
</comment>
<name>A0A644VMW1_9ZZZZ</name>
<gene>
    <name evidence="2" type="ORF">SDC9_38706</name>
</gene>
<evidence type="ECO:0000256" key="1">
    <source>
        <dbReference type="SAM" id="MobiDB-lite"/>
    </source>
</evidence>
<accession>A0A644VMW1</accession>
<protein>
    <submittedName>
        <fullName evidence="2">Uncharacterized protein</fullName>
    </submittedName>
</protein>
<dbReference type="EMBL" id="VSSQ01000364">
    <property type="protein sequence ID" value="MPL92597.1"/>
    <property type="molecule type" value="Genomic_DNA"/>
</dbReference>
<dbReference type="AlphaFoldDB" id="A0A644VMW1"/>
<feature type="region of interest" description="Disordered" evidence="1">
    <location>
        <begin position="1"/>
        <end position="20"/>
    </location>
</feature>
<sequence length="75" mass="8452">MSDDMDDMEAPRTHGEAFPGFQHEAGDRAFVAQQHFCDFVQDHPFVAERPELAALAAVVDDAMAELYQAIWKVEE</sequence>
<evidence type="ECO:0000313" key="2">
    <source>
        <dbReference type="EMBL" id="MPL92597.1"/>
    </source>
</evidence>
<reference evidence="2" key="1">
    <citation type="submission" date="2019-08" db="EMBL/GenBank/DDBJ databases">
        <authorList>
            <person name="Kucharzyk K."/>
            <person name="Murdoch R.W."/>
            <person name="Higgins S."/>
            <person name="Loffler F."/>
        </authorList>
    </citation>
    <scope>NUCLEOTIDE SEQUENCE</scope>
</reference>
<organism evidence="2">
    <name type="scientific">bioreactor metagenome</name>
    <dbReference type="NCBI Taxonomy" id="1076179"/>
    <lineage>
        <taxon>unclassified sequences</taxon>
        <taxon>metagenomes</taxon>
        <taxon>ecological metagenomes</taxon>
    </lineage>
</organism>